<evidence type="ECO:0000313" key="10">
    <source>
        <dbReference type="EMBL" id="MBE6833043.1"/>
    </source>
</evidence>
<reference evidence="10" key="1">
    <citation type="submission" date="2019-04" db="EMBL/GenBank/DDBJ databases">
        <title>Evolution of Biomass-Degrading Anaerobic Consortia Revealed by Metagenomics.</title>
        <authorList>
            <person name="Peng X."/>
        </authorList>
    </citation>
    <scope>NUCLEOTIDE SEQUENCE</scope>
    <source>
        <strain evidence="10">SIG551</strain>
    </source>
</reference>
<name>A0A928KSA1_9FIRM</name>
<evidence type="ECO:0000256" key="4">
    <source>
        <dbReference type="ARBA" id="ARBA00022989"/>
    </source>
</evidence>
<dbReference type="RefSeq" id="WP_020071857.1">
    <property type="nucleotide sequence ID" value="NZ_SVNY01000002.1"/>
</dbReference>
<dbReference type="Pfam" id="PF02687">
    <property type="entry name" value="FtsX"/>
    <property type="match status" value="1"/>
</dbReference>
<gene>
    <name evidence="10" type="ORF">E7512_05585</name>
</gene>
<feature type="domain" description="MacB-like periplasmic core" evidence="9">
    <location>
        <begin position="21"/>
        <end position="158"/>
    </location>
</feature>
<feature type="domain" description="ABC3 transporter permease C-terminal" evidence="8">
    <location>
        <begin position="311"/>
        <end position="435"/>
    </location>
</feature>
<comment type="subcellular location">
    <subcellularLocation>
        <location evidence="1">Cell membrane</location>
        <topology evidence="1">Multi-pass membrane protein</topology>
    </subcellularLocation>
</comment>
<comment type="similarity">
    <text evidence="6">Belongs to the ABC-4 integral membrane protein family.</text>
</comment>
<accession>A0A928KSA1</accession>
<keyword evidence="2" id="KW-1003">Cell membrane</keyword>
<feature type="transmembrane region" description="Helical" evidence="7">
    <location>
        <begin position="401"/>
        <end position="425"/>
    </location>
</feature>
<dbReference type="GO" id="GO:0022857">
    <property type="term" value="F:transmembrane transporter activity"/>
    <property type="evidence" value="ECO:0007669"/>
    <property type="project" value="TreeGrafter"/>
</dbReference>
<evidence type="ECO:0000256" key="7">
    <source>
        <dbReference type="SAM" id="Phobius"/>
    </source>
</evidence>
<keyword evidence="4 7" id="KW-1133">Transmembrane helix</keyword>
<comment type="caution">
    <text evidence="10">The sequence shown here is derived from an EMBL/GenBank/DDBJ whole genome shotgun (WGS) entry which is preliminary data.</text>
</comment>
<dbReference type="GO" id="GO:0005886">
    <property type="term" value="C:plasma membrane"/>
    <property type="evidence" value="ECO:0007669"/>
    <property type="project" value="UniProtKB-SubCell"/>
</dbReference>
<keyword evidence="3 7" id="KW-0812">Transmembrane</keyword>
<evidence type="ECO:0000256" key="2">
    <source>
        <dbReference type="ARBA" id="ARBA00022475"/>
    </source>
</evidence>
<evidence type="ECO:0000256" key="1">
    <source>
        <dbReference type="ARBA" id="ARBA00004651"/>
    </source>
</evidence>
<evidence type="ECO:0000313" key="11">
    <source>
        <dbReference type="Proteomes" id="UP000754750"/>
    </source>
</evidence>
<dbReference type="PANTHER" id="PTHR30572">
    <property type="entry name" value="MEMBRANE COMPONENT OF TRANSPORTER-RELATED"/>
    <property type="match status" value="1"/>
</dbReference>
<dbReference type="PANTHER" id="PTHR30572:SF4">
    <property type="entry name" value="ABC TRANSPORTER PERMEASE YTRF"/>
    <property type="match status" value="1"/>
</dbReference>
<sequence>MKWTDMIAMSLSSLFKRKVRTLLTVAGVVIGTCAIVVMLSFGIGIKKTTDETMQSMGDLTVIQIENYNSSPDAEPLNDAMLERIRALPGVQTLTPMFDADFSAFQIRSGKYVYGGSVTGVYMDALSEFGYEVEEGKLPEGTVEEGAVLFGRDALYNFYNSKKNNNNMIYPEPDATGKIPDPYVNPMKDKLELVLQKTDENNKKTVKPVKLKALGILAQDWSKSPSPGYSVFMDVKYVRALTEQYNKLNNIKVDKSKKFQYSSVVVKALDIKSVEPVQDAIKALGFQTYSMDSMRESMEAQTRTIQMILGGLGAISLLVAALGITNTMIMSIYERTREIGVMKVLGCVIGNIRTMFLIEAGMIGFIGGVAGIAISYLLSFLLNTLAANGGGVMGLGGAGGQISIIPAWLALGALVFSTMVGLVSGFSPANRAVKISALTAIRQE</sequence>
<dbReference type="EMBL" id="SVNY01000002">
    <property type="protein sequence ID" value="MBE6833043.1"/>
    <property type="molecule type" value="Genomic_DNA"/>
</dbReference>
<evidence type="ECO:0000259" key="9">
    <source>
        <dbReference type="Pfam" id="PF12704"/>
    </source>
</evidence>
<dbReference type="InterPro" id="IPR025857">
    <property type="entry name" value="MacB_PCD"/>
</dbReference>
<proteinExistence type="inferred from homology"/>
<dbReference type="Pfam" id="PF12704">
    <property type="entry name" value="MacB_PCD"/>
    <property type="match status" value="1"/>
</dbReference>
<evidence type="ECO:0000256" key="6">
    <source>
        <dbReference type="ARBA" id="ARBA00038076"/>
    </source>
</evidence>
<protein>
    <submittedName>
        <fullName evidence="10">ABC transporter permease</fullName>
    </submittedName>
</protein>
<dbReference type="Proteomes" id="UP000754750">
    <property type="component" value="Unassembled WGS sequence"/>
</dbReference>
<keyword evidence="5 7" id="KW-0472">Membrane</keyword>
<dbReference type="AlphaFoldDB" id="A0A928KSA1"/>
<dbReference type="InterPro" id="IPR003838">
    <property type="entry name" value="ABC3_permease_C"/>
</dbReference>
<evidence type="ECO:0000256" key="3">
    <source>
        <dbReference type="ARBA" id="ARBA00022692"/>
    </source>
</evidence>
<feature type="transmembrane region" description="Helical" evidence="7">
    <location>
        <begin position="21"/>
        <end position="45"/>
    </location>
</feature>
<organism evidence="10 11">
    <name type="scientific">Faecalispora sporosphaeroides</name>
    <dbReference type="NCBI Taxonomy" id="1549"/>
    <lineage>
        <taxon>Bacteria</taxon>
        <taxon>Bacillati</taxon>
        <taxon>Bacillota</taxon>
        <taxon>Clostridia</taxon>
        <taxon>Eubacteriales</taxon>
        <taxon>Oscillospiraceae</taxon>
        <taxon>Faecalispora</taxon>
    </lineage>
</organism>
<feature type="transmembrane region" description="Helical" evidence="7">
    <location>
        <begin position="306"/>
        <end position="332"/>
    </location>
</feature>
<evidence type="ECO:0000259" key="8">
    <source>
        <dbReference type="Pfam" id="PF02687"/>
    </source>
</evidence>
<dbReference type="InterPro" id="IPR050250">
    <property type="entry name" value="Macrolide_Exporter_MacB"/>
</dbReference>
<feature type="transmembrane region" description="Helical" evidence="7">
    <location>
        <begin position="353"/>
        <end position="381"/>
    </location>
</feature>
<evidence type="ECO:0000256" key="5">
    <source>
        <dbReference type="ARBA" id="ARBA00023136"/>
    </source>
</evidence>